<dbReference type="PANTHER" id="PTHR30126">
    <property type="entry name" value="HTH-TYPE TRANSCRIPTIONAL REGULATOR"/>
    <property type="match status" value="1"/>
</dbReference>
<keyword evidence="3 6" id="KW-0238">DNA-binding</keyword>
<dbReference type="CDD" id="cd05466">
    <property type="entry name" value="PBP2_LTTR_substrate"/>
    <property type="match status" value="1"/>
</dbReference>
<dbReference type="Gene3D" id="1.10.10.10">
    <property type="entry name" value="Winged helix-like DNA-binding domain superfamily/Winged helix DNA-binding domain"/>
    <property type="match status" value="1"/>
</dbReference>
<dbReference type="RefSeq" id="WP_134113335.1">
    <property type="nucleotide sequence ID" value="NZ_SOBG01000006.1"/>
</dbReference>
<dbReference type="EMBL" id="SOBG01000006">
    <property type="protein sequence ID" value="TDT69123.1"/>
    <property type="molecule type" value="Genomic_DNA"/>
</dbReference>
<evidence type="ECO:0000259" key="5">
    <source>
        <dbReference type="PROSITE" id="PS50931"/>
    </source>
</evidence>
<keyword evidence="2" id="KW-0805">Transcription regulation</keyword>
<organism evidence="6 7">
    <name type="scientific">Hypnocyclicus thermotrophus</name>
    <dbReference type="NCBI Taxonomy" id="1627895"/>
    <lineage>
        <taxon>Bacteria</taxon>
        <taxon>Fusobacteriati</taxon>
        <taxon>Fusobacteriota</taxon>
        <taxon>Fusobacteriia</taxon>
        <taxon>Fusobacteriales</taxon>
        <taxon>Fusobacteriaceae</taxon>
        <taxon>Hypnocyclicus</taxon>
    </lineage>
</organism>
<dbReference type="InterPro" id="IPR036388">
    <property type="entry name" value="WH-like_DNA-bd_sf"/>
</dbReference>
<comment type="similarity">
    <text evidence="1">Belongs to the LysR transcriptional regulatory family.</text>
</comment>
<dbReference type="SUPFAM" id="SSF53850">
    <property type="entry name" value="Periplasmic binding protein-like II"/>
    <property type="match status" value="1"/>
</dbReference>
<proteinExistence type="inferred from homology"/>
<dbReference type="InterPro" id="IPR000847">
    <property type="entry name" value="LysR_HTH_N"/>
</dbReference>
<evidence type="ECO:0000313" key="7">
    <source>
        <dbReference type="Proteomes" id="UP000294678"/>
    </source>
</evidence>
<dbReference type="InterPro" id="IPR036390">
    <property type="entry name" value="WH_DNA-bd_sf"/>
</dbReference>
<dbReference type="SUPFAM" id="SSF46785">
    <property type="entry name" value="Winged helix' DNA-binding domain"/>
    <property type="match status" value="1"/>
</dbReference>
<dbReference type="AlphaFoldDB" id="A0AA46I5A5"/>
<dbReference type="GO" id="GO:0003700">
    <property type="term" value="F:DNA-binding transcription factor activity"/>
    <property type="evidence" value="ECO:0007669"/>
    <property type="project" value="InterPro"/>
</dbReference>
<dbReference type="Pfam" id="PF03466">
    <property type="entry name" value="LysR_substrate"/>
    <property type="match status" value="1"/>
</dbReference>
<dbReference type="Gene3D" id="3.40.190.290">
    <property type="match status" value="1"/>
</dbReference>
<protein>
    <submittedName>
        <fullName evidence="6">DNA-binding transcriptional LysR family regulator</fullName>
    </submittedName>
</protein>
<evidence type="ECO:0000256" key="1">
    <source>
        <dbReference type="ARBA" id="ARBA00009437"/>
    </source>
</evidence>
<dbReference type="Pfam" id="PF00126">
    <property type="entry name" value="HTH_1"/>
    <property type="match status" value="1"/>
</dbReference>
<dbReference type="InterPro" id="IPR005119">
    <property type="entry name" value="LysR_subst-bd"/>
</dbReference>
<dbReference type="FunFam" id="1.10.10.10:FF:000001">
    <property type="entry name" value="LysR family transcriptional regulator"/>
    <property type="match status" value="1"/>
</dbReference>
<dbReference type="GO" id="GO:0000976">
    <property type="term" value="F:transcription cis-regulatory region binding"/>
    <property type="evidence" value="ECO:0007669"/>
    <property type="project" value="TreeGrafter"/>
</dbReference>
<evidence type="ECO:0000256" key="2">
    <source>
        <dbReference type="ARBA" id="ARBA00023015"/>
    </source>
</evidence>
<reference evidence="6 7" key="1">
    <citation type="submission" date="2019-03" db="EMBL/GenBank/DDBJ databases">
        <title>Genomic Encyclopedia of Type Strains, Phase IV (KMG-IV): sequencing the most valuable type-strain genomes for metagenomic binning, comparative biology and taxonomic classification.</title>
        <authorList>
            <person name="Goeker M."/>
        </authorList>
    </citation>
    <scope>NUCLEOTIDE SEQUENCE [LARGE SCALE GENOMIC DNA]</scope>
    <source>
        <strain evidence="6 7">DSM 100055</strain>
    </source>
</reference>
<accession>A0AA46I5A5</accession>
<dbReference type="PANTHER" id="PTHR30126:SF64">
    <property type="entry name" value="HTH-TYPE TRANSCRIPTIONAL REGULATOR CITR"/>
    <property type="match status" value="1"/>
</dbReference>
<keyword evidence="7" id="KW-1185">Reference proteome</keyword>
<gene>
    <name evidence="6" type="ORF">EV215_1465</name>
</gene>
<evidence type="ECO:0000256" key="3">
    <source>
        <dbReference type="ARBA" id="ARBA00023125"/>
    </source>
</evidence>
<dbReference type="PRINTS" id="PR00039">
    <property type="entry name" value="HTHLYSR"/>
</dbReference>
<feature type="domain" description="HTH lysR-type" evidence="5">
    <location>
        <begin position="1"/>
        <end position="58"/>
    </location>
</feature>
<comment type="caution">
    <text evidence="6">The sequence shown here is derived from an EMBL/GenBank/DDBJ whole genome shotgun (WGS) entry which is preliminary data.</text>
</comment>
<dbReference type="PROSITE" id="PS50931">
    <property type="entry name" value="HTH_LYSR"/>
    <property type="match status" value="1"/>
</dbReference>
<sequence>MDLHYLKIFYEVANEGSFTKAANKLYINQSAVSIQIKKFEELLNTKLFDRSSKKIKLTYSGEVLYKIAEEIFQKVKRAEKEIERIVVYDKAKIVIGSTHLIGEQMLPRILRQFVMNYPEIEFDLIIKDRTPLIKDLKEGKVDVALMGTYYVKDKELEVIEIANYPFVIIYNEEIDDPTELAEKKLIMRNDSPLTRKNIANFEKKYKVSLDDKISVQGSIETIKNLVKEGFGYTVLPYYSVYLEIEKGEFKVIEEFDNNDGYQLVVTKDKYDKKEIQKFIKQLKEFRI</sequence>
<name>A0AA46I5A5_9FUSO</name>
<evidence type="ECO:0000313" key="6">
    <source>
        <dbReference type="EMBL" id="TDT69123.1"/>
    </source>
</evidence>
<evidence type="ECO:0000256" key="4">
    <source>
        <dbReference type="ARBA" id="ARBA00023163"/>
    </source>
</evidence>
<keyword evidence="4" id="KW-0804">Transcription</keyword>
<dbReference type="Proteomes" id="UP000294678">
    <property type="component" value="Unassembled WGS sequence"/>
</dbReference>